<dbReference type="GO" id="GO:0016020">
    <property type="term" value="C:membrane"/>
    <property type="evidence" value="ECO:0007669"/>
    <property type="project" value="GOC"/>
</dbReference>
<proteinExistence type="inferred from homology"/>
<evidence type="ECO:0000259" key="5">
    <source>
        <dbReference type="Pfam" id="PF02055"/>
    </source>
</evidence>
<evidence type="ECO:0000256" key="4">
    <source>
        <dbReference type="RuleBase" id="RU361188"/>
    </source>
</evidence>
<evidence type="ECO:0000256" key="1">
    <source>
        <dbReference type="ARBA" id="ARBA00005382"/>
    </source>
</evidence>
<comment type="similarity">
    <text evidence="1 4">Belongs to the glycosyl hydrolase 30 family.</text>
</comment>
<feature type="domain" description="Glycosyl hydrolase family 30 TIM-barrel" evidence="5">
    <location>
        <begin position="287"/>
        <end position="392"/>
    </location>
</feature>
<comment type="caution">
    <text evidence="6">The sequence shown here is derived from an EMBL/GenBank/DDBJ whole genome shotgun (WGS) entry which is preliminary data.</text>
</comment>
<evidence type="ECO:0000313" key="7">
    <source>
        <dbReference type="Proteomes" id="UP000269276"/>
    </source>
</evidence>
<organism evidence="6 7">
    <name type="scientific">Hortaea werneckii</name>
    <name type="common">Black yeast</name>
    <name type="synonym">Cladosporium werneckii</name>
    <dbReference type="NCBI Taxonomy" id="91943"/>
    <lineage>
        <taxon>Eukaryota</taxon>
        <taxon>Fungi</taxon>
        <taxon>Dikarya</taxon>
        <taxon>Ascomycota</taxon>
        <taxon>Pezizomycotina</taxon>
        <taxon>Dothideomycetes</taxon>
        <taxon>Dothideomycetidae</taxon>
        <taxon>Mycosphaerellales</taxon>
        <taxon>Teratosphaeriaceae</taxon>
        <taxon>Hortaea</taxon>
    </lineage>
</organism>
<dbReference type="EMBL" id="QWIP01000639">
    <property type="protein sequence ID" value="RMY57992.1"/>
    <property type="molecule type" value="Genomic_DNA"/>
</dbReference>
<dbReference type="PANTHER" id="PTHR11069:SF23">
    <property type="entry name" value="LYSOSOMAL ACID GLUCOSYLCERAMIDASE"/>
    <property type="match status" value="1"/>
</dbReference>
<dbReference type="GO" id="GO:0004348">
    <property type="term" value="F:glucosylceramidase activity"/>
    <property type="evidence" value="ECO:0007669"/>
    <property type="project" value="InterPro"/>
</dbReference>
<dbReference type="InterPro" id="IPR017853">
    <property type="entry name" value="GH"/>
</dbReference>
<name>A0A3M7D162_HORWE</name>
<dbReference type="Gene3D" id="2.60.40.1180">
    <property type="entry name" value="Golgi alpha-mannosidase II"/>
    <property type="match status" value="1"/>
</dbReference>
<evidence type="ECO:0000256" key="2">
    <source>
        <dbReference type="ARBA" id="ARBA00022729"/>
    </source>
</evidence>
<sequence length="636" mass="71054">MATLINDFLKEAYKFLEEDDLPSLTILTTRDWSSYQPSQGKDLSYDEPPWTQEFNSPFLGMSPLEVASLLREEATFPPYKLERPDGDKVVSTEYCAILDHQTLSDRKTALIVRTRRELGENLPSELDHSPIVQCRMNWEDVEQSLAAWSIGDGSMEETLHTDLARLDMKYLLALSAATGALSQDWVIPSDGIDTEVALTVNGYDKHQTMIGGGCSGAFGVACDQFGASGLSPENQQKVTQYLFDENLGGLSILRNIITSTQSGSILQDCPATPSSPINYTWDGSDVCQVNLTKTALKYNPDLFIYADAWSAPGCFKTNKNESDGGFICGVRGTNCTYDWRQAYADYLVQYARFYKEKENVTISLLGAYNEPDFNPVSYSSMQSDGYQAKDFLEVLYPTVKEAYPELNVSCCDATGARQERNLLYELQKAGGGDLFDIATWHNYQSEAKEPFKDRTGGKPNMETEWSQGSQEFNPYWDVTGQEAEGFQWALYMHQGFTAGDASGWSYWWCSNNNTNDDVLIRLAGDDYYIAGRLWAFSSYYRFARPGATRVDASSNAEDVYVSSWVNTNGTVSMPVINAAHLTYDLSVDLLGLNVTKATAYLTDNTHNVTAMESFPINGSRFQATVEPRAMKVFFME</sequence>
<dbReference type="OrthoDB" id="2012278at2759"/>
<dbReference type="InterPro" id="IPR033453">
    <property type="entry name" value="Glyco_hydro_30_TIM-barrel"/>
</dbReference>
<protein>
    <recommendedName>
        <fullName evidence="5">Glycosyl hydrolase family 30 TIM-barrel domain-containing protein</fullName>
    </recommendedName>
</protein>
<dbReference type="AlphaFoldDB" id="A0A3M7D162"/>
<keyword evidence="2" id="KW-0732">Signal</keyword>
<evidence type="ECO:0000256" key="3">
    <source>
        <dbReference type="ARBA" id="ARBA00022801"/>
    </source>
</evidence>
<dbReference type="SUPFAM" id="SSF51445">
    <property type="entry name" value="(Trans)glycosidases"/>
    <property type="match status" value="1"/>
</dbReference>
<dbReference type="VEuPathDB" id="FungiDB:BTJ68_11060"/>
<keyword evidence="3 4" id="KW-0378">Hydrolase</keyword>
<reference evidence="6 7" key="1">
    <citation type="journal article" date="2018" name="BMC Genomics">
        <title>Genomic evidence for intraspecific hybridization in a clonal and extremely halotolerant yeast.</title>
        <authorList>
            <person name="Gostincar C."/>
            <person name="Stajich J.E."/>
            <person name="Zupancic J."/>
            <person name="Zalar P."/>
            <person name="Gunde-Cimerman N."/>
        </authorList>
    </citation>
    <scope>NUCLEOTIDE SEQUENCE [LARGE SCALE GENOMIC DNA]</scope>
    <source>
        <strain evidence="6 7">EXF-2682</strain>
    </source>
</reference>
<dbReference type="InterPro" id="IPR013780">
    <property type="entry name" value="Glyco_hydro_b"/>
</dbReference>
<dbReference type="GO" id="GO:0006680">
    <property type="term" value="P:glucosylceramide catabolic process"/>
    <property type="evidence" value="ECO:0007669"/>
    <property type="project" value="TreeGrafter"/>
</dbReference>
<dbReference type="SUPFAM" id="SSF51011">
    <property type="entry name" value="Glycosyl hydrolase domain"/>
    <property type="match status" value="1"/>
</dbReference>
<keyword evidence="4" id="KW-0326">Glycosidase</keyword>
<dbReference type="InterPro" id="IPR001139">
    <property type="entry name" value="Glyco_hydro_30"/>
</dbReference>
<dbReference type="Gene3D" id="3.20.20.80">
    <property type="entry name" value="Glycosidases"/>
    <property type="match status" value="1"/>
</dbReference>
<gene>
    <name evidence="6" type="ORF">D0863_12424</name>
</gene>
<dbReference type="Proteomes" id="UP000269276">
    <property type="component" value="Unassembled WGS sequence"/>
</dbReference>
<dbReference type="Pfam" id="PF02055">
    <property type="entry name" value="Glyco_hydro_30"/>
    <property type="match status" value="1"/>
</dbReference>
<accession>A0A3M7D162</accession>
<dbReference type="PANTHER" id="PTHR11069">
    <property type="entry name" value="GLUCOSYLCERAMIDASE"/>
    <property type="match status" value="1"/>
</dbReference>
<evidence type="ECO:0000313" key="6">
    <source>
        <dbReference type="EMBL" id="RMY57992.1"/>
    </source>
</evidence>
<dbReference type="VEuPathDB" id="FungiDB:BTJ68_12489"/>